<accession>A0ABM7WTD3</accession>
<feature type="region of interest" description="Disordered" evidence="1">
    <location>
        <begin position="139"/>
        <end position="161"/>
    </location>
</feature>
<dbReference type="PANTHER" id="PTHR40940:SF2">
    <property type="entry name" value="BATD"/>
    <property type="match status" value="1"/>
</dbReference>
<dbReference type="Proteomes" id="UP001162891">
    <property type="component" value="Chromosome"/>
</dbReference>
<dbReference type="PANTHER" id="PTHR40940">
    <property type="entry name" value="PROTEIN BATD-RELATED"/>
    <property type="match status" value="1"/>
</dbReference>
<gene>
    <name evidence="3" type="ORF">AMOR_17240</name>
</gene>
<protein>
    <recommendedName>
        <fullName evidence="5">Protein BatD</fullName>
    </recommendedName>
</protein>
<dbReference type="Pfam" id="PF13584">
    <property type="entry name" value="BatD"/>
    <property type="match status" value="2"/>
</dbReference>
<keyword evidence="4" id="KW-1185">Reference proteome</keyword>
<proteinExistence type="predicted"/>
<sequence>MPRRTGERARGLAAALALALAAPALAAGVTLEAHVDRTTVAVGETLTLEIRLESPDAPSTLDLGEAPDFRIASRAQSRQSSFTLGAGGVSSQQVLVSTLGLAPVREGDLTIPPVVAIVKGKRYETQPIAVKVLPAGTAAPASPGAPGSAAEPRPPRGSGSAFGGWERDLVLDVQADRRDVFLGEQVTVSIWLYSPLGVVEYERFSPPRHDGFWEEELETPRTIQYQVKTIDGIPTRAYLLQRFALFPTRAGKLEIGAAELHVGVRVGGGSLFDPFPEVKRVSRRSTPVTITVKPLPPGAPPGFESVNVGRLALQAAASEARVAAGEPVTVRMTVSGDGNVRALSLPKLPAIAGAKAFDPTVTEKAAPRGTRFGGSRTIETVLVPEAPGELVVPPVAWSWFDPQAGRYETARTPELRVTVGPGAAGGAPATAAGSNALAAGLRPIRADAALSHRRGPPWRSPLFALALAVPPLAFAALALADRLRARAGAREARQRAAARTARRALAGARRDLARGDAAAFHGAVARALIGYAADRLGRPAVGYTRDALADALVRAGAHPVATRALSAALDACDAARYGGAGAGEDVLAAAERAIALLEEADWRAEAEVASS</sequence>
<dbReference type="EMBL" id="AP025591">
    <property type="protein sequence ID" value="BDG02728.1"/>
    <property type="molecule type" value="Genomic_DNA"/>
</dbReference>
<evidence type="ECO:0000256" key="2">
    <source>
        <dbReference type="SAM" id="SignalP"/>
    </source>
</evidence>
<keyword evidence="2" id="KW-0732">Signal</keyword>
<dbReference type="InterPro" id="IPR025738">
    <property type="entry name" value="BatD"/>
</dbReference>
<evidence type="ECO:0008006" key="5">
    <source>
        <dbReference type="Google" id="ProtNLM"/>
    </source>
</evidence>
<evidence type="ECO:0000256" key="1">
    <source>
        <dbReference type="SAM" id="MobiDB-lite"/>
    </source>
</evidence>
<reference evidence="4" key="1">
    <citation type="journal article" date="2022" name="Int. J. Syst. Evol. Microbiol.">
        <title>Anaeromyxobacter oryzae sp. nov., Anaeromyxobacter diazotrophicus sp. nov. and Anaeromyxobacter paludicola sp. nov., isolated from paddy soils.</title>
        <authorList>
            <person name="Itoh H."/>
            <person name="Xu Z."/>
            <person name="Mise K."/>
            <person name="Masuda Y."/>
            <person name="Ushijima N."/>
            <person name="Hayakawa C."/>
            <person name="Shiratori Y."/>
            <person name="Senoo K."/>
        </authorList>
    </citation>
    <scope>NUCLEOTIDE SEQUENCE [LARGE SCALE GENOMIC DNA]</scope>
    <source>
        <strain evidence="4">Red232</strain>
    </source>
</reference>
<name>A0ABM7WTD3_9BACT</name>
<evidence type="ECO:0000313" key="3">
    <source>
        <dbReference type="EMBL" id="BDG02728.1"/>
    </source>
</evidence>
<dbReference type="RefSeq" id="WP_248360416.1">
    <property type="nucleotide sequence ID" value="NZ_AP025591.1"/>
</dbReference>
<organism evidence="3 4">
    <name type="scientific">Anaeromyxobacter oryzae</name>
    <dbReference type="NCBI Taxonomy" id="2918170"/>
    <lineage>
        <taxon>Bacteria</taxon>
        <taxon>Pseudomonadati</taxon>
        <taxon>Myxococcota</taxon>
        <taxon>Myxococcia</taxon>
        <taxon>Myxococcales</taxon>
        <taxon>Cystobacterineae</taxon>
        <taxon>Anaeromyxobacteraceae</taxon>
        <taxon>Anaeromyxobacter</taxon>
    </lineage>
</organism>
<evidence type="ECO:0000313" key="4">
    <source>
        <dbReference type="Proteomes" id="UP001162891"/>
    </source>
</evidence>
<feature type="compositionally biased region" description="Low complexity" evidence="1">
    <location>
        <begin position="139"/>
        <end position="151"/>
    </location>
</feature>
<feature type="chain" id="PRO_5047512764" description="Protein BatD" evidence="2">
    <location>
        <begin position="27"/>
        <end position="611"/>
    </location>
</feature>
<feature type="signal peptide" evidence="2">
    <location>
        <begin position="1"/>
        <end position="26"/>
    </location>
</feature>